<protein>
    <submittedName>
        <fullName evidence="2">Uncharacterized protein</fullName>
    </submittedName>
</protein>
<dbReference type="OrthoDB" id="1536506at2759"/>
<keyword evidence="1" id="KW-0732">Signal</keyword>
<proteinExistence type="predicted"/>
<name>A0A2P5EWV5_TREOI</name>
<organism evidence="2 3">
    <name type="scientific">Trema orientale</name>
    <name type="common">Charcoal tree</name>
    <name type="synonym">Celtis orientalis</name>
    <dbReference type="NCBI Taxonomy" id="63057"/>
    <lineage>
        <taxon>Eukaryota</taxon>
        <taxon>Viridiplantae</taxon>
        <taxon>Streptophyta</taxon>
        <taxon>Embryophyta</taxon>
        <taxon>Tracheophyta</taxon>
        <taxon>Spermatophyta</taxon>
        <taxon>Magnoliopsida</taxon>
        <taxon>eudicotyledons</taxon>
        <taxon>Gunneridae</taxon>
        <taxon>Pentapetalae</taxon>
        <taxon>rosids</taxon>
        <taxon>fabids</taxon>
        <taxon>Rosales</taxon>
        <taxon>Cannabaceae</taxon>
        <taxon>Trema</taxon>
    </lineage>
</organism>
<gene>
    <name evidence="2" type="ORF">TorRG33x02_142890</name>
</gene>
<feature type="signal peptide" evidence="1">
    <location>
        <begin position="1"/>
        <end position="21"/>
    </location>
</feature>
<keyword evidence="3" id="KW-1185">Reference proteome</keyword>
<reference evidence="3" key="1">
    <citation type="submission" date="2016-06" db="EMBL/GenBank/DDBJ databases">
        <title>Parallel loss of symbiosis genes in relatives of nitrogen-fixing non-legume Parasponia.</title>
        <authorList>
            <person name="Van Velzen R."/>
            <person name="Holmer R."/>
            <person name="Bu F."/>
            <person name="Rutten L."/>
            <person name="Van Zeijl A."/>
            <person name="Liu W."/>
            <person name="Santuari L."/>
            <person name="Cao Q."/>
            <person name="Sharma T."/>
            <person name="Shen D."/>
            <person name="Roswanjaya Y."/>
            <person name="Wardhani T."/>
            <person name="Kalhor M.S."/>
            <person name="Jansen J."/>
            <person name="Van den Hoogen J."/>
            <person name="Gungor B."/>
            <person name="Hartog M."/>
            <person name="Hontelez J."/>
            <person name="Verver J."/>
            <person name="Yang W.-C."/>
            <person name="Schijlen E."/>
            <person name="Repin R."/>
            <person name="Schilthuizen M."/>
            <person name="Schranz E."/>
            <person name="Heidstra R."/>
            <person name="Miyata K."/>
            <person name="Fedorova E."/>
            <person name="Kohlen W."/>
            <person name="Bisseling T."/>
            <person name="Smit S."/>
            <person name="Geurts R."/>
        </authorList>
    </citation>
    <scope>NUCLEOTIDE SEQUENCE [LARGE SCALE GENOMIC DNA]</scope>
    <source>
        <strain evidence="3">cv. RG33-2</strain>
    </source>
</reference>
<feature type="chain" id="PRO_5015106711" evidence="1">
    <location>
        <begin position="22"/>
        <end position="125"/>
    </location>
</feature>
<dbReference type="AlphaFoldDB" id="A0A2P5EWV5"/>
<dbReference type="InParanoid" id="A0A2P5EWV5"/>
<sequence length="125" mass="13174">MGWFRLSTVLAVVIMADLMAAGLQSGWADLSRAAAPLTWGQAIDVPDRMLNSVFRVSESNPVGPTASVHAARMLTPGAIKSGLRISGFRVFGPLPEKEATIGAGLIPITVPWKSMVAVGFLPDDT</sequence>
<dbReference type="Proteomes" id="UP000237000">
    <property type="component" value="Unassembled WGS sequence"/>
</dbReference>
<evidence type="ECO:0000313" key="2">
    <source>
        <dbReference type="EMBL" id="PON90003.1"/>
    </source>
</evidence>
<comment type="caution">
    <text evidence="2">The sequence shown here is derived from an EMBL/GenBank/DDBJ whole genome shotgun (WGS) entry which is preliminary data.</text>
</comment>
<dbReference type="EMBL" id="JXTC01000088">
    <property type="protein sequence ID" value="PON90003.1"/>
    <property type="molecule type" value="Genomic_DNA"/>
</dbReference>
<accession>A0A2P5EWV5</accession>
<evidence type="ECO:0000256" key="1">
    <source>
        <dbReference type="SAM" id="SignalP"/>
    </source>
</evidence>
<evidence type="ECO:0000313" key="3">
    <source>
        <dbReference type="Proteomes" id="UP000237000"/>
    </source>
</evidence>